<accession>A0ABS5K108</accession>
<keyword evidence="1" id="KW-0175">Coiled coil</keyword>
<keyword evidence="3" id="KW-1185">Reference proteome</keyword>
<reference evidence="2 3" key="1">
    <citation type="journal article" date="2015" name="Int. J. Syst. Evol. Microbiol.">
        <title>Carboxylicivirga linearis sp. nov., isolated from a sea cucumber culture pond.</title>
        <authorList>
            <person name="Wang F.Q."/>
            <person name="Zhou Y.X."/>
            <person name="Lin X.Z."/>
            <person name="Chen G.J."/>
            <person name="Du Z.J."/>
        </authorList>
    </citation>
    <scope>NUCLEOTIDE SEQUENCE [LARGE SCALE GENOMIC DNA]</scope>
    <source>
        <strain evidence="2 3">FB218</strain>
    </source>
</reference>
<proteinExistence type="predicted"/>
<dbReference type="Proteomes" id="UP000708576">
    <property type="component" value="Unassembled WGS sequence"/>
</dbReference>
<sequence length="157" mass="18115">MKKTVLKHLTVIGFVKGEDLTKCESLEKKMDEAKEKLNYARKEVDEAKQKLILAKKELSESKKKLDIALDESLEKIEKEKDIVPGGILFSRGFSTNAIKNKYEDAIAELELKKNEISKRIETYKNDGSEKWDSFKQKLNHDMEELGKALKSFTVYNQ</sequence>
<dbReference type="EMBL" id="JAGUCO010000030">
    <property type="protein sequence ID" value="MBS2100857.1"/>
    <property type="molecule type" value="Genomic_DNA"/>
</dbReference>
<name>A0ABS5K108_9BACT</name>
<gene>
    <name evidence="2" type="ORF">KEM10_21400</name>
</gene>
<protein>
    <submittedName>
        <fullName evidence="2">Uncharacterized protein</fullName>
    </submittedName>
</protein>
<evidence type="ECO:0000313" key="2">
    <source>
        <dbReference type="EMBL" id="MBS2100857.1"/>
    </source>
</evidence>
<organism evidence="2 3">
    <name type="scientific">Carboxylicivirga linearis</name>
    <dbReference type="NCBI Taxonomy" id="1628157"/>
    <lineage>
        <taxon>Bacteria</taxon>
        <taxon>Pseudomonadati</taxon>
        <taxon>Bacteroidota</taxon>
        <taxon>Bacteroidia</taxon>
        <taxon>Marinilabiliales</taxon>
        <taxon>Marinilabiliaceae</taxon>
        <taxon>Carboxylicivirga</taxon>
    </lineage>
</organism>
<evidence type="ECO:0000313" key="3">
    <source>
        <dbReference type="Proteomes" id="UP000708576"/>
    </source>
</evidence>
<evidence type="ECO:0000256" key="1">
    <source>
        <dbReference type="SAM" id="Coils"/>
    </source>
</evidence>
<dbReference type="RefSeq" id="WP_212219523.1">
    <property type="nucleotide sequence ID" value="NZ_JAGUCO010000030.1"/>
</dbReference>
<feature type="coiled-coil region" evidence="1">
    <location>
        <begin position="16"/>
        <end position="126"/>
    </location>
</feature>
<comment type="caution">
    <text evidence="2">The sequence shown here is derived from an EMBL/GenBank/DDBJ whole genome shotgun (WGS) entry which is preliminary data.</text>
</comment>